<feature type="signal peptide" evidence="1">
    <location>
        <begin position="1"/>
        <end position="17"/>
    </location>
</feature>
<sequence length="960" mass="108552">MRYWLPILLLSSLSAAAQTLPVLDQNPPSLSWYQVRTPHFRVLYPRGFDQTAQQTARRLEQVYQPVSATLKKQPRRLSVILQNQTMQSNGFVTLLPRRSEFFATPPQDPFLAGNLAWLDLLAVHEFRHVVQYDKALQGLTRAAYTLFGNTALAALTLGVPDWFWEGDAVGTESVLTGGGRGRIPHFDLGMRANLLAGRRFSYPKAVGGSYRDNVPNHYVLGYFMSTYLKRTHGAAAWSDVLNRYYRFPLYPFSFSNGIKKTTRYRVEELYDRLMADIEETWRKQQEGLKLTDAVTYPVKASEKVFTNYQYPQSISDQEVVAVKSGLGDITQFVRLDRNGEETRVFIPGLYNNPEMLSAAAGKICWTEFRYDVRFGQKIDSEIKLYDFKTQKLRRLSHQSRYSVAALSPDGSRVVAVRNDEAYQTRLVILDSETGQELRVLDNPENDFYVQPRWQEDNRTLVAVIRKRSGKTIQRIDAETGTRRDLMPVVNQNISHPQPWKEYVFYNSPQSGIDNIYALNTQTGQTYQVTSRPLGAYHPTVSGDGKKLIFHDFRASGHRIAEMPIDPSRWVPAGQVNDQSVRYFGPLIAQEPGAAAVRSALADSLSAPEEYPKSRYSRLLNAVNIYSWGPVVSSDGQSGTVGLQSQDLLSTTQLGVGLGYNQAERTVNYYANASYQGWFPILDVGFERGQRSTSVYVDRRTPLDSLRSDSWNYNQLTAGFRIPLQLTTSKYNQSAYLSAYYNLQQVSGYDLPVRPITEVGFGRVLNGLSYGLSYSRTLKMSKQDVAPRWGQTVSAVWRNTPFGGALRGEVWALQGSVYLPGVGKHHSLRVRAGYQEQMRGTYRFAAAVFFPRGQPYVSYDQLMTASAEYRLPLLNPHWAVGRWLYIQRVKAAGFYDFAQGESRSPMPGSAGYNQFYTTGLDVSFVFNVLRLRTPFEAGVRTIYNLKSGEMIVQPLVIGIGI</sequence>
<keyword evidence="3" id="KW-1185">Reference proteome</keyword>
<accession>A0ABW3Q0R5</accession>
<dbReference type="InterPro" id="IPR011042">
    <property type="entry name" value="6-blade_b-propeller_TolB-like"/>
</dbReference>
<comment type="caution">
    <text evidence="2">The sequence shown here is derived from an EMBL/GenBank/DDBJ whole genome shotgun (WGS) entry which is preliminary data.</text>
</comment>
<feature type="chain" id="PRO_5047383475" evidence="1">
    <location>
        <begin position="18"/>
        <end position="960"/>
    </location>
</feature>
<protein>
    <submittedName>
        <fullName evidence="2">Uncharacterized protein</fullName>
    </submittedName>
</protein>
<keyword evidence="1" id="KW-0732">Signal</keyword>
<dbReference type="RefSeq" id="WP_265990402.1">
    <property type="nucleotide sequence ID" value="NZ_CP110973.1"/>
</dbReference>
<evidence type="ECO:0000313" key="3">
    <source>
        <dbReference type="Proteomes" id="UP001597116"/>
    </source>
</evidence>
<proteinExistence type="predicted"/>
<reference evidence="3" key="1">
    <citation type="journal article" date="2019" name="Int. J. Syst. Evol. Microbiol.">
        <title>The Global Catalogue of Microorganisms (GCM) 10K type strain sequencing project: providing services to taxonomists for standard genome sequencing and annotation.</title>
        <authorList>
            <consortium name="The Broad Institute Genomics Platform"/>
            <consortium name="The Broad Institute Genome Sequencing Center for Infectious Disease"/>
            <person name="Wu L."/>
            <person name="Ma J."/>
        </authorList>
    </citation>
    <scope>NUCLEOTIDE SEQUENCE [LARGE SCALE GENOMIC DNA]</scope>
    <source>
        <strain evidence="3">CCUG 55608</strain>
    </source>
</reference>
<dbReference type="Proteomes" id="UP001597116">
    <property type="component" value="Unassembled WGS sequence"/>
</dbReference>
<evidence type="ECO:0000256" key="1">
    <source>
        <dbReference type="SAM" id="SignalP"/>
    </source>
</evidence>
<dbReference type="PANTHER" id="PTHR36842:SF1">
    <property type="entry name" value="PROTEIN TOLB"/>
    <property type="match status" value="1"/>
</dbReference>
<gene>
    <name evidence="2" type="ORF">ACFQ4C_01300</name>
</gene>
<dbReference type="PANTHER" id="PTHR36842">
    <property type="entry name" value="PROTEIN TOLB HOMOLOG"/>
    <property type="match status" value="1"/>
</dbReference>
<dbReference type="SUPFAM" id="SSF82171">
    <property type="entry name" value="DPP6 N-terminal domain-like"/>
    <property type="match status" value="1"/>
</dbReference>
<name>A0ABW3Q0R5_9BACT</name>
<dbReference type="Gene3D" id="2.120.10.30">
    <property type="entry name" value="TolB, C-terminal domain"/>
    <property type="match status" value="1"/>
</dbReference>
<organism evidence="2 3">
    <name type="scientific">Larkinella insperata</name>
    <dbReference type="NCBI Taxonomy" id="332158"/>
    <lineage>
        <taxon>Bacteria</taxon>
        <taxon>Pseudomonadati</taxon>
        <taxon>Bacteroidota</taxon>
        <taxon>Cytophagia</taxon>
        <taxon>Cytophagales</taxon>
        <taxon>Spirosomataceae</taxon>
        <taxon>Larkinella</taxon>
    </lineage>
</organism>
<evidence type="ECO:0000313" key="2">
    <source>
        <dbReference type="EMBL" id="MFD1139719.1"/>
    </source>
</evidence>
<dbReference type="EMBL" id="JBHTLP010000001">
    <property type="protein sequence ID" value="MFD1139719.1"/>
    <property type="molecule type" value="Genomic_DNA"/>
</dbReference>